<dbReference type="GO" id="GO:0060470">
    <property type="term" value="P:positive regulation of cytosolic calcium ion concentration involved in egg activation"/>
    <property type="evidence" value="ECO:0007669"/>
    <property type="project" value="TreeGrafter"/>
</dbReference>
<evidence type="ECO:0000256" key="2">
    <source>
        <dbReference type="ARBA" id="ARBA00004496"/>
    </source>
</evidence>
<accession>A0A9Q1B1E0</accession>
<evidence type="ECO:0000313" key="12">
    <source>
        <dbReference type="EMBL" id="KAJ7329226.1"/>
    </source>
</evidence>
<comment type="subcellular location">
    <subcellularLocation>
        <location evidence="2">Cytoplasm</location>
    </subcellularLocation>
</comment>
<evidence type="ECO:0000256" key="3">
    <source>
        <dbReference type="ARBA" id="ARBA00012368"/>
    </source>
</evidence>
<dbReference type="GO" id="GO:0016042">
    <property type="term" value="P:lipid catabolic process"/>
    <property type="evidence" value="ECO:0007669"/>
    <property type="project" value="UniProtKB-KW"/>
</dbReference>
<keyword evidence="4" id="KW-0963">Cytoplasm</keyword>
<dbReference type="FunFam" id="1.10.238.10:FF:000005">
    <property type="entry name" value="Phosphoinositide phospholipase C"/>
    <property type="match status" value="1"/>
</dbReference>
<dbReference type="Pfam" id="PF09279">
    <property type="entry name" value="EF-hand_like"/>
    <property type="match status" value="1"/>
</dbReference>
<evidence type="ECO:0000256" key="6">
    <source>
        <dbReference type="ARBA" id="ARBA00022837"/>
    </source>
</evidence>
<dbReference type="SUPFAM" id="SSF47473">
    <property type="entry name" value="EF-hand"/>
    <property type="match status" value="1"/>
</dbReference>
<evidence type="ECO:0000256" key="10">
    <source>
        <dbReference type="ARBA" id="ARBA00023674"/>
    </source>
</evidence>
<protein>
    <recommendedName>
        <fullName evidence="3">phosphoinositide phospholipase C</fullName>
        <ecNumber evidence="3">3.1.4.11</ecNumber>
    </recommendedName>
</protein>
<dbReference type="AlphaFoldDB" id="A0A9Q1B1E0"/>
<keyword evidence="8" id="KW-0443">Lipid metabolism</keyword>
<name>A0A9Q1B1E0_9SAUR</name>
<dbReference type="GO" id="GO:0035556">
    <property type="term" value="P:intracellular signal transduction"/>
    <property type="evidence" value="ECO:0007669"/>
    <property type="project" value="InterPro"/>
</dbReference>
<keyword evidence="5" id="KW-0378">Hydrolase</keyword>
<evidence type="ECO:0000256" key="1">
    <source>
        <dbReference type="ARBA" id="ARBA00001913"/>
    </source>
</evidence>
<dbReference type="EC" id="3.1.4.11" evidence="3"/>
<keyword evidence="6" id="KW-0106">Calcium</keyword>
<keyword evidence="7" id="KW-0442">Lipid degradation</keyword>
<dbReference type="InterPro" id="IPR011992">
    <property type="entry name" value="EF-hand-dom_pair"/>
</dbReference>
<dbReference type="Proteomes" id="UP001142489">
    <property type="component" value="Unassembled WGS sequence"/>
</dbReference>
<dbReference type="InterPro" id="IPR015359">
    <property type="entry name" value="PLC_EF-hand-like"/>
</dbReference>
<organism evidence="12 13">
    <name type="scientific">Phrynocephalus forsythii</name>
    <dbReference type="NCBI Taxonomy" id="171643"/>
    <lineage>
        <taxon>Eukaryota</taxon>
        <taxon>Metazoa</taxon>
        <taxon>Chordata</taxon>
        <taxon>Craniata</taxon>
        <taxon>Vertebrata</taxon>
        <taxon>Euteleostomi</taxon>
        <taxon>Lepidosauria</taxon>
        <taxon>Squamata</taxon>
        <taxon>Bifurcata</taxon>
        <taxon>Unidentata</taxon>
        <taxon>Episquamata</taxon>
        <taxon>Toxicofera</taxon>
        <taxon>Iguania</taxon>
        <taxon>Acrodonta</taxon>
        <taxon>Agamidae</taxon>
        <taxon>Agaminae</taxon>
        <taxon>Phrynocephalus</taxon>
    </lineage>
</organism>
<dbReference type="Gene3D" id="1.10.238.10">
    <property type="entry name" value="EF-hand"/>
    <property type="match status" value="1"/>
</dbReference>
<comment type="caution">
    <text evidence="12">The sequence shown here is derived from an EMBL/GenBank/DDBJ whole genome shotgun (WGS) entry which is preliminary data.</text>
</comment>
<dbReference type="GO" id="GO:0004435">
    <property type="term" value="F:phosphatidylinositol-4,5-bisphosphate phospholipase C activity"/>
    <property type="evidence" value="ECO:0007669"/>
    <property type="project" value="UniProtKB-EC"/>
</dbReference>
<comment type="catalytic activity">
    <reaction evidence="10">
        <text>a 1,2-diacyl-sn-glycero-3-phospho-(1D-myo-inositol-4,5-bisphosphate) + H2O = 1D-myo-inositol 1,4,5-trisphosphate + a 1,2-diacyl-sn-glycerol + H(+)</text>
        <dbReference type="Rhea" id="RHEA:33179"/>
        <dbReference type="ChEBI" id="CHEBI:15377"/>
        <dbReference type="ChEBI" id="CHEBI:15378"/>
        <dbReference type="ChEBI" id="CHEBI:17815"/>
        <dbReference type="ChEBI" id="CHEBI:58456"/>
        <dbReference type="ChEBI" id="CHEBI:203600"/>
        <dbReference type="EC" id="3.1.4.11"/>
    </reaction>
    <physiologicalReaction direction="left-to-right" evidence="10">
        <dbReference type="Rhea" id="RHEA:33180"/>
    </physiologicalReaction>
</comment>
<evidence type="ECO:0000256" key="8">
    <source>
        <dbReference type="ARBA" id="ARBA00023098"/>
    </source>
</evidence>
<evidence type="ECO:0000313" key="13">
    <source>
        <dbReference type="Proteomes" id="UP001142489"/>
    </source>
</evidence>
<dbReference type="PANTHER" id="PTHR10336:SF29">
    <property type="entry name" value="1-PHOSPHATIDYLINOSITOL 4,5-BISPHOSPHATE PHOSPHODIESTERASE ZETA-1"/>
    <property type="match status" value="1"/>
</dbReference>
<evidence type="ECO:0000256" key="9">
    <source>
        <dbReference type="ARBA" id="ARBA00023224"/>
    </source>
</evidence>
<evidence type="ECO:0000256" key="5">
    <source>
        <dbReference type="ARBA" id="ARBA00022801"/>
    </source>
</evidence>
<dbReference type="InterPro" id="IPR001192">
    <property type="entry name" value="PI-PLC_fam"/>
</dbReference>
<dbReference type="OrthoDB" id="269822at2759"/>
<sequence>MEAKWFFSVCNKFSKGKINFENTLELLDKFGIPFDYIHVKYIFKASDSLKLGTITLDDFRGIYRAIVHRHDVHEIFKTHSPNHRILQLPNLVEFLRYEQFQHEADETTASQLIAKFEPIEEGSETPSGGSFQALKALSSILRFPSLYQVKSNQKEQETFNEQ</sequence>
<keyword evidence="13" id="KW-1185">Reference proteome</keyword>
<keyword evidence="9" id="KW-0807">Transducer</keyword>
<dbReference type="PANTHER" id="PTHR10336">
    <property type="entry name" value="PHOSPHOINOSITIDE-SPECIFIC PHOSPHOLIPASE C FAMILY PROTEIN"/>
    <property type="match status" value="1"/>
</dbReference>
<proteinExistence type="predicted"/>
<dbReference type="GO" id="GO:0005737">
    <property type="term" value="C:cytoplasm"/>
    <property type="evidence" value="ECO:0007669"/>
    <property type="project" value="UniProtKB-SubCell"/>
</dbReference>
<gene>
    <name evidence="12" type="ORF">JRQ81_015400</name>
</gene>
<comment type="cofactor">
    <cofactor evidence="1">
        <name>Ca(2+)</name>
        <dbReference type="ChEBI" id="CHEBI:29108"/>
    </cofactor>
</comment>
<evidence type="ECO:0000256" key="4">
    <source>
        <dbReference type="ARBA" id="ARBA00022490"/>
    </source>
</evidence>
<dbReference type="GO" id="GO:0005634">
    <property type="term" value="C:nucleus"/>
    <property type="evidence" value="ECO:0007669"/>
    <property type="project" value="TreeGrafter"/>
</dbReference>
<evidence type="ECO:0000259" key="11">
    <source>
        <dbReference type="Pfam" id="PF09279"/>
    </source>
</evidence>
<dbReference type="EMBL" id="JAPFRF010000006">
    <property type="protein sequence ID" value="KAJ7329226.1"/>
    <property type="molecule type" value="Genomic_DNA"/>
</dbReference>
<feature type="domain" description="Phosphoinositide-specific phospholipase C EF-hand-like" evidence="11">
    <location>
        <begin position="63"/>
        <end position="123"/>
    </location>
</feature>
<evidence type="ECO:0000256" key="7">
    <source>
        <dbReference type="ARBA" id="ARBA00022963"/>
    </source>
</evidence>
<reference evidence="12" key="1">
    <citation type="journal article" date="2023" name="DNA Res.">
        <title>Chromosome-level genome assembly of Phrynocephalus forsythii using third-generation DNA sequencing and Hi-C analysis.</title>
        <authorList>
            <person name="Qi Y."/>
            <person name="Zhao W."/>
            <person name="Zhao Y."/>
            <person name="Niu C."/>
            <person name="Cao S."/>
            <person name="Zhang Y."/>
        </authorList>
    </citation>
    <scope>NUCLEOTIDE SEQUENCE</scope>
    <source>
        <tissue evidence="12">Muscle</tissue>
    </source>
</reference>